<comment type="caution">
    <text evidence="1">The sequence shown here is derived from an EMBL/GenBank/DDBJ whole genome shotgun (WGS) entry which is preliminary data.</text>
</comment>
<sequence>MDGRHRTITKIPEDLITGMTAGRPLKQGNKGVLIIGLRRHDVFSLPENKGKTRPERGRCLPLSVGIKMRLG</sequence>
<dbReference type="AlphaFoldDB" id="W1ILF5"/>
<evidence type="ECO:0000313" key="2">
    <source>
        <dbReference type="Proteomes" id="UP000019197"/>
    </source>
</evidence>
<organism evidence="1 2">
    <name type="scientific">Xenorhabdus cabanillasii JM26</name>
    <dbReference type="NCBI Taxonomy" id="1427517"/>
    <lineage>
        <taxon>Bacteria</taxon>
        <taxon>Pseudomonadati</taxon>
        <taxon>Pseudomonadota</taxon>
        <taxon>Gammaproteobacteria</taxon>
        <taxon>Enterobacterales</taxon>
        <taxon>Morganellaceae</taxon>
        <taxon>Xenorhabdus</taxon>
    </lineage>
</organism>
<proteinExistence type="predicted"/>
<evidence type="ECO:0000313" key="1">
    <source>
        <dbReference type="EMBL" id="CDL79342.1"/>
    </source>
</evidence>
<protein>
    <submittedName>
        <fullName evidence="1">Uncharacterized protein</fullName>
    </submittedName>
</protein>
<accession>W1ILF5</accession>
<gene>
    <name evidence="1" type="ORF">XCR1_1110010</name>
</gene>
<name>W1ILF5_9GAMM</name>
<reference evidence="1 2" key="1">
    <citation type="submission" date="2013-11" db="EMBL/GenBank/DDBJ databases">
        <title>Draft genome sequence and annotation of the entomopathogenic bacterium, Xenorhabdus cabanillasi strain JM26.</title>
        <authorList>
            <person name="Gualtieri M."/>
            <person name="Ogier J.C."/>
            <person name="Pages S."/>
            <person name="Givaudan A."/>
            <person name="Gaudriault S."/>
        </authorList>
    </citation>
    <scope>NUCLEOTIDE SEQUENCE [LARGE SCALE GENOMIC DNA]</scope>
    <source>
        <strain evidence="1 2">JM26</strain>
    </source>
</reference>
<dbReference type="Proteomes" id="UP000019197">
    <property type="component" value="Unassembled WGS sequence"/>
</dbReference>
<dbReference type="EMBL" id="CBXE010000015">
    <property type="protein sequence ID" value="CDL79342.1"/>
    <property type="molecule type" value="Genomic_DNA"/>
</dbReference>